<name>A0A7J8TK04_GOSDV</name>
<organism evidence="2 3">
    <name type="scientific">Gossypium davidsonii</name>
    <name type="common">Davidson's cotton</name>
    <name type="synonym">Gossypium klotzschianum subsp. davidsonii</name>
    <dbReference type="NCBI Taxonomy" id="34287"/>
    <lineage>
        <taxon>Eukaryota</taxon>
        <taxon>Viridiplantae</taxon>
        <taxon>Streptophyta</taxon>
        <taxon>Embryophyta</taxon>
        <taxon>Tracheophyta</taxon>
        <taxon>Spermatophyta</taxon>
        <taxon>Magnoliopsida</taxon>
        <taxon>eudicotyledons</taxon>
        <taxon>Gunneridae</taxon>
        <taxon>Pentapetalae</taxon>
        <taxon>rosids</taxon>
        <taxon>malvids</taxon>
        <taxon>Malvales</taxon>
        <taxon>Malvaceae</taxon>
        <taxon>Malvoideae</taxon>
        <taxon>Gossypium</taxon>
    </lineage>
</organism>
<gene>
    <name evidence="2" type="ORF">Godav_029196</name>
</gene>
<dbReference type="PANTHER" id="PTHR48200">
    <property type="entry name" value="PROTEIN, PUTATIVE-RELATED"/>
    <property type="match status" value="1"/>
</dbReference>
<reference evidence="2 3" key="1">
    <citation type="journal article" date="2019" name="Genome Biol. Evol.">
        <title>Insights into the evolution of the New World diploid cottons (Gossypium, subgenus Houzingenia) based on genome sequencing.</title>
        <authorList>
            <person name="Grover C.E."/>
            <person name="Arick M.A. 2nd"/>
            <person name="Thrash A."/>
            <person name="Conover J.L."/>
            <person name="Sanders W.S."/>
            <person name="Peterson D.G."/>
            <person name="Frelichowski J.E."/>
            <person name="Scheffler J.A."/>
            <person name="Scheffler B.E."/>
            <person name="Wendel J.F."/>
        </authorList>
    </citation>
    <scope>NUCLEOTIDE SEQUENCE [LARGE SCALE GENOMIC DNA]</scope>
    <source>
        <strain evidence="2">27</strain>
        <tissue evidence="2">Leaf</tissue>
    </source>
</reference>
<dbReference type="Proteomes" id="UP000593561">
    <property type="component" value="Unassembled WGS sequence"/>
</dbReference>
<protein>
    <submittedName>
        <fullName evidence="2">Uncharacterized protein</fullName>
    </submittedName>
</protein>
<evidence type="ECO:0000313" key="2">
    <source>
        <dbReference type="EMBL" id="MBA0638490.1"/>
    </source>
</evidence>
<keyword evidence="1" id="KW-1133">Transmembrane helix</keyword>
<accession>A0A7J8TK04</accession>
<evidence type="ECO:0000256" key="1">
    <source>
        <dbReference type="SAM" id="Phobius"/>
    </source>
</evidence>
<dbReference type="EMBL" id="JABFAC010250657">
    <property type="protein sequence ID" value="MBA0638490.1"/>
    <property type="molecule type" value="Genomic_DNA"/>
</dbReference>
<sequence>MTSRKRNGWQFFRICKRRISSGELRGCFQVRSYIGMGTLIGFLCLEFGELLVMLHCLRQYRSRQVVPVTQGLAECEFSYEGKGYKKKAREIANAWN</sequence>
<dbReference type="PANTHER" id="PTHR48200:SF1">
    <property type="entry name" value="AMINOTRANSFERASE-LIKE PLANT MOBILE DOMAIN-CONTAINING PROTEIN"/>
    <property type="match status" value="1"/>
</dbReference>
<proteinExistence type="predicted"/>
<keyword evidence="1" id="KW-0472">Membrane</keyword>
<dbReference type="AlphaFoldDB" id="A0A7J8TK04"/>
<comment type="caution">
    <text evidence="2">The sequence shown here is derived from an EMBL/GenBank/DDBJ whole genome shotgun (WGS) entry which is preliminary data.</text>
</comment>
<feature type="transmembrane region" description="Helical" evidence="1">
    <location>
        <begin position="33"/>
        <end position="54"/>
    </location>
</feature>
<keyword evidence="1" id="KW-0812">Transmembrane</keyword>
<keyword evidence="3" id="KW-1185">Reference proteome</keyword>
<evidence type="ECO:0000313" key="3">
    <source>
        <dbReference type="Proteomes" id="UP000593561"/>
    </source>
</evidence>